<keyword evidence="3" id="KW-1185">Reference proteome</keyword>
<keyword evidence="1" id="KW-0472">Membrane</keyword>
<name>A0A0A7LDS1_9ARCH</name>
<dbReference type="Proteomes" id="UP000030787">
    <property type="component" value="Chromosome"/>
</dbReference>
<dbReference type="HOGENOM" id="CLU_3210580_0_0_2"/>
<organism evidence="2 3">
    <name type="scientific">Candidatus Methanoplasma termitum</name>
    <dbReference type="NCBI Taxonomy" id="1577791"/>
    <lineage>
        <taxon>Archaea</taxon>
        <taxon>Methanobacteriati</taxon>
        <taxon>Thermoplasmatota</taxon>
        <taxon>Thermoplasmata</taxon>
        <taxon>Methanomassiliicoccales</taxon>
        <taxon>Methanomassiliicoccaceae</taxon>
        <taxon>Candidatus Methanoplasma</taxon>
    </lineage>
</organism>
<keyword evidence="1" id="KW-0812">Transmembrane</keyword>
<evidence type="ECO:0000313" key="2">
    <source>
        <dbReference type="EMBL" id="AIZ56467.1"/>
    </source>
</evidence>
<gene>
    <name evidence="2" type="ORF">Mpt1_c05790</name>
</gene>
<evidence type="ECO:0000313" key="3">
    <source>
        <dbReference type="Proteomes" id="UP000030787"/>
    </source>
</evidence>
<dbReference type="KEGG" id="mear:Mpt1_c05790"/>
<reference evidence="2 3" key="1">
    <citation type="journal article" date="2014" name="Appl. Environ. Microbiol.">
        <title>Comparative Genome Analysis of 'Candidatus Methanoplasma termitum' Indicates a New Mode of Energy Metabolism in the Seventh Order of Methanogens.</title>
        <authorList>
            <person name="Lang K."/>
            <person name="Schuldes J."/>
            <person name="Klingl A."/>
            <person name="Poehlein A."/>
            <person name="Daniel R."/>
            <person name="Brune A."/>
        </authorList>
    </citation>
    <scope>NUCLEOTIDE SEQUENCE [LARGE SCALE GENOMIC DNA]</scope>
    <source>
        <strain evidence="3">Mpt1</strain>
    </source>
</reference>
<protein>
    <submittedName>
        <fullName evidence="2">Uncharacterized protein</fullName>
    </submittedName>
</protein>
<accession>A0A0A7LDS1</accession>
<feature type="transmembrane region" description="Helical" evidence="1">
    <location>
        <begin position="20"/>
        <end position="40"/>
    </location>
</feature>
<proteinExistence type="predicted"/>
<dbReference type="AlphaFoldDB" id="A0A0A7LDS1"/>
<dbReference type="EMBL" id="CP010070">
    <property type="protein sequence ID" value="AIZ56467.1"/>
    <property type="molecule type" value="Genomic_DNA"/>
</dbReference>
<keyword evidence="1" id="KW-1133">Transmembrane helix</keyword>
<evidence type="ECO:0000256" key="1">
    <source>
        <dbReference type="SAM" id="Phobius"/>
    </source>
</evidence>
<sequence>MTIQVLMADTFKKTTGSRLMNAFPAIAFAIVLVMIVVVYFEIIK</sequence>